<feature type="chain" id="PRO_5020224611" evidence="1">
    <location>
        <begin position="20"/>
        <end position="382"/>
    </location>
</feature>
<protein>
    <submittedName>
        <fullName evidence="2">Esterase</fullName>
    </submittedName>
</protein>
<dbReference type="EMBL" id="SUPL01000001">
    <property type="protein sequence ID" value="TJY38112.1"/>
    <property type="molecule type" value="Genomic_DNA"/>
</dbReference>
<gene>
    <name evidence="2" type="ORF">E5167_02325</name>
</gene>
<dbReference type="InterPro" id="IPR050583">
    <property type="entry name" value="Mycobacterial_A85_antigen"/>
</dbReference>
<dbReference type="Gene3D" id="1.25.40.10">
    <property type="entry name" value="Tetratricopeptide repeat domain"/>
    <property type="match status" value="1"/>
</dbReference>
<dbReference type="InterPro" id="IPR011990">
    <property type="entry name" value="TPR-like_helical_dom_sf"/>
</dbReference>
<dbReference type="Pfam" id="PF00756">
    <property type="entry name" value="Esterase"/>
    <property type="match status" value="1"/>
</dbReference>
<keyword evidence="1" id="KW-0732">Signal</keyword>
<dbReference type="InterPro" id="IPR000801">
    <property type="entry name" value="Esterase-like"/>
</dbReference>
<comment type="caution">
    <text evidence="2">The sequence shown here is derived from an EMBL/GenBank/DDBJ whole genome shotgun (WGS) entry which is preliminary data.</text>
</comment>
<evidence type="ECO:0000313" key="2">
    <source>
        <dbReference type="EMBL" id="TJY38112.1"/>
    </source>
</evidence>
<dbReference type="RefSeq" id="WP_136840623.1">
    <property type="nucleotide sequence ID" value="NZ_SUPL01000001.1"/>
</dbReference>
<dbReference type="SUPFAM" id="SSF53474">
    <property type="entry name" value="alpha/beta-Hydrolases"/>
    <property type="match status" value="1"/>
</dbReference>
<dbReference type="PANTHER" id="PTHR48098">
    <property type="entry name" value="ENTEROCHELIN ESTERASE-RELATED"/>
    <property type="match status" value="1"/>
</dbReference>
<reference evidence="2 3" key="1">
    <citation type="submission" date="2019-04" db="EMBL/GenBank/DDBJ databases">
        <title>Lacinutrix sp. nov., isolated from marine water.</title>
        <authorList>
            <person name="Kim W."/>
        </authorList>
    </citation>
    <scope>NUCLEOTIDE SEQUENCE [LARGE SCALE GENOMIC DNA]</scope>
    <source>
        <strain evidence="2 3">CAU 1491</strain>
    </source>
</reference>
<name>A0A4U0F5J6_9FLAO</name>
<dbReference type="AlphaFoldDB" id="A0A4U0F5J6"/>
<evidence type="ECO:0000256" key="1">
    <source>
        <dbReference type="SAM" id="SignalP"/>
    </source>
</evidence>
<organism evidence="2 3">
    <name type="scientific">Pontimicrobium aquaticum</name>
    <dbReference type="NCBI Taxonomy" id="2565367"/>
    <lineage>
        <taxon>Bacteria</taxon>
        <taxon>Pseudomonadati</taxon>
        <taxon>Bacteroidota</taxon>
        <taxon>Flavobacteriia</taxon>
        <taxon>Flavobacteriales</taxon>
        <taxon>Flavobacteriaceae</taxon>
        <taxon>Pontimicrobium</taxon>
    </lineage>
</organism>
<sequence length="382" mass="44608">MKTKLTTFIFLLCFSFLNAQTIYEEFQSAKLGDSRQLKIQLPRNYEENTEKLYPIFIVFDGDYLFEPVAGNVDYYSYWEDMPEAIVVGINQVNSRDEDNHYSDQTYFPVESGAKFFEFVGMELIPYIEDKYRTANFRVAVGHGETANFINYFLFKKEPLFNAYITLSPDLAMSMLESLPTRINEFERKIFYYLATATNDIKPLREDANVLNARLSALENKNIFFGFNEFDGPTHYSLPAHAIPNALESIFFVFQPISKKEYNERILTLETSPVEYLNEKYSMIKELFNIEKQVLINDFRAIAAAIEKNKIFEEYEALGKLARKEHPDTLLGHYYLGRFYEETGEPKKAMRTYRSAYVLEEVGGYTKDDMLERADAIKRDFGF</sequence>
<dbReference type="InterPro" id="IPR029058">
    <property type="entry name" value="AB_hydrolase_fold"/>
</dbReference>
<dbReference type="Gene3D" id="3.40.50.1820">
    <property type="entry name" value="alpha/beta hydrolase"/>
    <property type="match status" value="1"/>
</dbReference>
<dbReference type="OrthoDB" id="1142077at2"/>
<accession>A0A4U0F5J6</accession>
<proteinExistence type="predicted"/>
<dbReference type="PANTHER" id="PTHR48098:SF6">
    <property type="entry name" value="FERRI-BACILLIBACTIN ESTERASE BESA"/>
    <property type="match status" value="1"/>
</dbReference>
<keyword evidence="3" id="KW-1185">Reference proteome</keyword>
<dbReference type="Proteomes" id="UP000307657">
    <property type="component" value="Unassembled WGS sequence"/>
</dbReference>
<evidence type="ECO:0000313" key="3">
    <source>
        <dbReference type="Proteomes" id="UP000307657"/>
    </source>
</evidence>
<feature type="signal peptide" evidence="1">
    <location>
        <begin position="1"/>
        <end position="19"/>
    </location>
</feature>